<evidence type="ECO:0000313" key="1">
    <source>
        <dbReference type="EMBL" id="OGD00804.1"/>
    </source>
</evidence>
<gene>
    <name evidence="1" type="ORF">A2972_04095</name>
</gene>
<sequence length="168" mass="19244">MDPSRETIVPIKPVEKILDRSLDLSKVHSWVERNIDLKRDTVTVKETNENGLVWMAISQIDPVDKFQTQLKYEKGGSLLVVYRREENDGKWTDWNITEEVRRVKLPDGTLAYASIGERGKDGETIFTLDPSHTQETATYINGLLTYAFDGRNNVEVHPARVEEKQEVA</sequence>
<comment type="caution">
    <text evidence="1">The sequence shown here is derived from an EMBL/GenBank/DDBJ whole genome shotgun (WGS) entry which is preliminary data.</text>
</comment>
<dbReference type="Proteomes" id="UP000176822">
    <property type="component" value="Unassembled WGS sequence"/>
</dbReference>
<name>A0A1F4Z5V5_9BACT</name>
<protein>
    <submittedName>
        <fullName evidence="1">Uncharacterized protein</fullName>
    </submittedName>
</protein>
<evidence type="ECO:0000313" key="2">
    <source>
        <dbReference type="Proteomes" id="UP000176822"/>
    </source>
</evidence>
<organism evidence="1 2">
    <name type="scientific">Candidatus Amesbacteria bacterium RIFCSPLOWO2_01_FULL_47_33</name>
    <dbReference type="NCBI Taxonomy" id="1797258"/>
    <lineage>
        <taxon>Bacteria</taxon>
        <taxon>Candidatus Amesiibacteriota</taxon>
    </lineage>
</organism>
<reference evidence="1 2" key="1">
    <citation type="journal article" date="2016" name="Nat. Commun.">
        <title>Thousands of microbial genomes shed light on interconnected biogeochemical processes in an aquifer system.</title>
        <authorList>
            <person name="Anantharaman K."/>
            <person name="Brown C.T."/>
            <person name="Hug L.A."/>
            <person name="Sharon I."/>
            <person name="Castelle C.J."/>
            <person name="Probst A.J."/>
            <person name="Thomas B.C."/>
            <person name="Singh A."/>
            <person name="Wilkins M.J."/>
            <person name="Karaoz U."/>
            <person name="Brodie E.L."/>
            <person name="Williams K.H."/>
            <person name="Hubbard S.S."/>
            <person name="Banfield J.F."/>
        </authorList>
    </citation>
    <scope>NUCLEOTIDE SEQUENCE [LARGE SCALE GENOMIC DNA]</scope>
</reference>
<accession>A0A1F4Z5V5</accession>
<dbReference type="EMBL" id="MEXM01000028">
    <property type="protein sequence ID" value="OGD00804.1"/>
    <property type="molecule type" value="Genomic_DNA"/>
</dbReference>
<dbReference type="AlphaFoldDB" id="A0A1F4Z5V5"/>
<proteinExistence type="predicted"/>